<keyword evidence="5 6" id="KW-0030">Aminoacyl-tRNA synthetase</keyword>
<dbReference type="InterPro" id="IPR020059">
    <property type="entry name" value="Glu/Gln-tRNA-synth_Ib_codon-bd"/>
</dbReference>
<keyword evidence="11" id="KW-1185">Reference proteome</keyword>
<evidence type="ECO:0000313" key="11">
    <source>
        <dbReference type="Proteomes" id="UP001430848"/>
    </source>
</evidence>
<feature type="domain" description="tRNA synthetases class I (E and Q) anti-codon binding" evidence="9">
    <location>
        <begin position="184"/>
        <end position="239"/>
    </location>
</feature>
<evidence type="ECO:0000256" key="1">
    <source>
        <dbReference type="ARBA" id="ARBA00022598"/>
    </source>
</evidence>
<feature type="domain" description="Glutamyl/glutaminyl-tRNA synthetase class Ib anti-codon binding" evidence="8">
    <location>
        <begin position="73"/>
        <end position="167"/>
    </location>
</feature>
<dbReference type="PANTHER" id="PTHR43097">
    <property type="entry name" value="GLUTAMINE-TRNA LIGASE"/>
    <property type="match status" value="1"/>
</dbReference>
<feature type="domain" description="Glutamyl/glutaminyl-tRNA synthetase class Ib catalytic" evidence="7">
    <location>
        <begin position="1"/>
        <end position="69"/>
    </location>
</feature>
<evidence type="ECO:0000256" key="2">
    <source>
        <dbReference type="ARBA" id="ARBA00022741"/>
    </source>
</evidence>
<dbReference type="SUPFAM" id="SSF50715">
    <property type="entry name" value="Ribosomal protein L25-like"/>
    <property type="match status" value="1"/>
</dbReference>
<dbReference type="InterPro" id="IPR020061">
    <property type="entry name" value="Glu_tRNA_lig_a-bdl"/>
</dbReference>
<dbReference type="Pfam" id="PF20974">
    <property type="entry name" value="tRNA-synt_1c_C2"/>
    <property type="match status" value="1"/>
</dbReference>
<dbReference type="Gene3D" id="1.10.1160.10">
    <property type="entry name" value="Glutamyl-trna Synthetase, Domain 2"/>
    <property type="match status" value="1"/>
</dbReference>
<dbReference type="InterPro" id="IPR020058">
    <property type="entry name" value="Glu/Gln-tRNA-synth_Ib_cat-dom"/>
</dbReference>
<comment type="similarity">
    <text evidence="6">Belongs to the class-I aminoacyl-tRNA synthetase family.</text>
</comment>
<proteinExistence type="inferred from homology"/>
<evidence type="ECO:0000256" key="5">
    <source>
        <dbReference type="ARBA" id="ARBA00023146"/>
    </source>
</evidence>
<dbReference type="EMBL" id="JAKNSF020000084">
    <property type="protein sequence ID" value="KAK7718986.1"/>
    <property type="molecule type" value="Genomic_DNA"/>
</dbReference>
<dbReference type="Pfam" id="PF00749">
    <property type="entry name" value="tRNA-synt_1c"/>
    <property type="match status" value="1"/>
</dbReference>
<sequence>MSKRGLVELVTKKYVRGWDDPRLYTLAALRRRGVPPGAILAFINELGVTTAKTTTQVARFEQSVRKYLETSVPRAMLVLDPVPLAIDGFEGLAVTEVEVPFSAKDPTMGTHTLRLTPTVYVDRSDFREVADEGFFRLAPGRTVGLLGFPAVHATVTGFTKGTDGRVDGIWAIMDGAGSRRSKAKIHWVPDGSTTVEVRVPGRLFKSEDPAAAPGGFVEDINPDSETTHRSALIEAGFEGIRRSGPWPGEAGGTEEDQEVVGPENIRFQAMRVGYFAMDKDSTSERTVLTRIVSLKSNTGRD</sequence>
<gene>
    <name evidence="10" type="primary">GLN4_2</name>
    <name evidence="10" type="ORF">SLS63_010309</name>
</gene>
<keyword evidence="4 6" id="KW-0648">Protein biosynthesis</keyword>
<evidence type="ECO:0000256" key="6">
    <source>
        <dbReference type="RuleBase" id="RU363037"/>
    </source>
</evidence>
<evidence type="ECO:0000313" key="10">
    <source>
        <dbReference type="EMBL" id="KAK7718986.1"/>
    </source>
</evidence>
<dbReference type="InterPro" id="IPR011035">
    <property type="entry name" value="Ribosomal_bL25/Gln-tRNA_synth"/>
</dbReference>
<organism evidence="10 11">
    <name type="scientific">Diaporthe eres</name>
    <name type="common">Phomopsis oblonga</name>
    <dbReference type="NCBI Taxonomy" id="83184"/>
    <lineage>
        <taxon>Eukaryota</taxon>
        <taxon>Fungi</taxon>
        <taxon>Dikarya</taxon>
        <taxon>Ascomycota</taxon>
        <taxon>Pezizomycotina</taxon>
        <taxon>Sordariomycetes</taxon>
        <taxon>Sordariomycetidae</taxon>
        <taxon>Diaporthales</taxon>
        <taxon>Diaporthaceae</taxon>
        <taxon>Diaporthe</taxon>
        <taxon>Diaporthe eres species complex</taxon>
    </lineage>
</organism>
<dbReference type="PANTHER" id="PTHR43097:SF4">
    <property type="entry name" value="GLUTAMINE--TRNA LIGASE"/>
    <property type="match status" value="1"/>
</dbReference>
<dbReference type="Gene3D" id="2.40.240.10">
    <property type="entry name" value="Ribosomal Protein L25, Chain P"/>
    <property type="match status" value="2"/>
</dbReference>
<keyword evidence="3 6" id="KW-0067">ATP-binding</keyword>
<dbReference type="InterPro" id="IPR049437">
    <property type="entry name" value="tRNA-synt_1c_C2"/>
</dbReference>
<reference evidence="10 11" key="1">
    <citation type="submission" date="2024-02" db="EMBL/GenBank/DDBJ databases">
        <title>De novo assembly and annotation of 12 fungi associated with fruit tree decline syndrome in Ontario, Canada.</title>
        <authorList>
            <person name="Sulman M."/>
            <person name="Ellouze W."/>
            <person name="Ilyukhin E."/>
        </authorList>
    </citation>
    <scope>NUCLEOTIDE SEQUENCE [LARGE SCALE GENOMIC DNA]</scope>
    <source>
        <strain evidence="10 11">M169</strain>
    </source>
</reference>
<name>A0ABR1NXD5_DIAER</name>
<dbReference type="SUPFAM" id="SSF52374">
    <property type="entry name" value="Nucleotidylyl transferase"/>
    <property type="match status" value="1"/>
</dbReference>
<evidence type="ECO:0000259" key="9">
    <source>
        <dbReference type="Pfam" id="PF20974"/>
    </source>
</evidence>
<evidence type="ECO:0000259" key="7">
    <source>
        <dbReference type="Pfam" id="PF00749"/>
    </source>
</evidence>
<evidence type="ECO:0000259" key="8">
    <source>
        <dbReference type="Pfam" id="PF03950"/>
    </source>
</evidence>
<dbReference type="InterPro" id="IPR050132">
    <property type="entry name" value="Gln/Glu-tRNA_Ligase"/>
</dbReference>
<accession>A0ABR1NXD5</accession>
<keyword evidence="1 6" id="KW-0436">Ligase</keyword>
<dbReference type="InterPro" id="IPR020056">
    <property type="entry name" value="Rbsml_bL25/Gln-tRNA_synth_N"/>
</dbReference>
<evidence type="ECO:0000256" key="4">
    <source>
        <dbReference type="ARBA" id="ARBA00022917"/>
    </source>
</evidence>
<evidence type="ECO:0000256" key="3">
    <source>
        <dbReference type="ARBA" id="ARBA00022840"/>
    </source>
</evidence>
<dbReference type="Pfam" id="PF03950">
    <property type="entry name" value="tRNA-synt_1c_C"/>
    <property type="match status" value="1"/>
</dbReference>
<comment type="caution">
    <text evidence="10">The sequence shown here is derived from an EMBL/GenBank/DDBJ whole genome shotgun (WGS) entry which is preliminary data.</text>
</comment>
<keyword evidence="2 6" id="KW-0547">Nucleotide-binding</keyword>
<protein>
    <submittedName>
        <fullName evidence="10">Glutaminyl-tRNA synthetase</fullName>
    </submittedName>
</protein>
<dbReference type="Proteomes" id="UP001430848">
    <property type="component" value="Unassembled WGS sequence"/>
</dbReference>